<dbReference type="SUPFAM" id="SSF103473">
    <property type="entry name" value="MFS general substrate transporter"/>
    <property type="match status" value="2"/>
</dbReference>
<feature type="transmembrane region" description="Helical" evidence="7">
    <location>
        <begin position="170"/>
        <end position="190"/>
    </location>
</feature>
<evidence type="ECO:0000313" key="9">
    <source>
        <dbReference type="EMBL" id="MBL4935396.1"/>
    </source>
</evidence>
<keyword evidence="6 7" id="KW-0472">Membrane</keyword>
<dbReference type="PANTHER" id="PTHR42718:SF46">
    <property type="entry name" value="BLR6921 PROTEIN"/>
    <property type="match status" value="1"/>
</dbReference>
<dbReference type="Proteomes" id="UP000632377">
    <property type="component" value="Unassembled WGS sequence"/>
</dbReference>
<keyword evidence="10" id="KW-1185">Reference proteome</keyword>
<keyword evidence="3" id="KW-1003">Cell membrane</keyword>
<feature type="transmembrane region" description="Helical" evidence="7">
    <location>
        <begin position="139"/>
        <end position="164"/>
    </location>
</feature>
<proteinExistence type="predicted"/>
<dbReference type="InterPro" id="IPR011701">
    <property type="entry name" value="MFS"/>
</dbReference>
<evidence type="ECO:0000256" key="3">
    <source>
        <dbReference type="ARBA" id="ARBA00022475"/>
    </source>
</evidence>
<feature type="transmembrane region" description="Helical" evidence="7">
    <location>
        <begin position="333"/>
        <end position="352"/>
    </location>
</feature>
<feature type="transmembrane region" description="Helical" evidence="7">
    <location>
        <begin position="106"/>
        <end position="127"/>
    </location>
</feature>
<organism evidence="9 10">
    <name type="scientific">Clostridium rhizosphaerae</name>
    <dbReference type="NCBI Taxonomy" id="2803861"/>
    <lineage>
        <taxon>Bacteria</taxon>
        <taxon>Bacillati</taxon>
        <taxon>Bacillota</taxon>
        <taxon>Clostridia</taxon>
        <taxon>Eubacteriales</taxon>
        <taxon>Clostridiaceae</taxon>
        <taxon>Clostridium</taxon>
    </lineage>
</organism>
<dbReference type="Gene3D" id="1.20.1250.20">
    <property type="entry name" value="MFS general substrate transporter like domains"/>
    <property type="match status" value="1"/>
</dbReference>
<evidence type="ECO:0000313" key="10">
    <source>
        <dbReference type="Proteomes" id="UP000632377"/>
    </source>
</evidence>
<reference evidence="9 10" key="1">
    <citation type="submission" date="2021-01" db="EMBL/GenBank/DDBJ databases">
        <title>Genome public.</title>
        <authorList>
            <person name="Liu C."/>
            <person name="Sun Q."/>
        </authorList>
    </citation>
    <scope>NUCLEOTIDE SEQUENCE [LARGE SCALE GENOMIC DNA]</scope>
    <source>
        <strain evidence="9 10">YIM B02515</strain>
    </source>
</reference>
<keyword evidence="2" id="KW-0813">Transport</keyword>
<feature type="transmembrane region" description="Helical" evidence="7">
    <location>
        <begin position="49"/>
        <end position="69"/>
    </location>
</feature>
<dbReference type="InterPro" id="IPR020846">
    <property type="entry name" value="MFS_dom"/>
</dbReference>
<keyword evidence="4 7" id="KW-0812">Transmembrane</keyword>
<feature type="transmembrane region" description="Helical" evidence="7">
    <location>
        <begin position="440"/>
        <end position="465"/>
    </location>
</feature>
<dbReference type="RefSeq" id="WP_202747994.1">
    <property type="nucleotide sequence ID" value="NZ_JAESWC010000002.1"/>
</dbReference>
<dbReference type="PROSITE" id="PS50850">
    <property type="entry name" value="MFS"/>
    <property type="match status" value="1"/>
</dbReference>
<dbReference type="CDD" id="cd17321">
    <property type="entry name" value="MFS_MMR_MDR_like"/>
    <property type="match status" value="1"/>
</dbReference>
<dbReference type="Pfam" id="PF07690">
    <property type="entry name" value="MFS_1"/>
    <property type="match status" value="2"/>
</dbReference>
<evidence type="ECO:0000256" key="4">
    <source>
        <dbReference type="ARBA" id="ARBA00022692"/>
    </source>
</evidence>
<dbReference type="EMBL" id="JAESWC010000002">
    <property type="protein sequence ID" value="MBL4935396.1"/>
    <property type="molecule type" value="Genomic_DNA"/>
</dbReference>
<comment type="caution">
    <text evidence="9">The sequence shown here is derived from an EMBL/GenBank/DDBJ whole genome shotgun (WGS) entry which is preliminary data.</text>
</comment>
<feature type="transmembrane region" description="Helical" evidence="7">
    <location>
        <begin position="12"/>
        <end position="37"/>
    </location>
</feature>
<feature type="transmembrane region" description="Helical" evidence="7">
    <location>
        <begin position="301"/>
        <end position="321"/>
    </location>
</feature>
<feature type="domain" description="Major facilitator superfamily (MFS) profile" evidence="8">
    <location>
        <begin position="15"/>
        <end position="471"/>
    </location>
</feature>
<dbReference type="NCBIfam" id="TIGR00711">
    <property type="entry name" value="efflux_EmrB"/>
    <property type="match status" value="1"/>
</dbReference>
<name>A0ABS1T7Z9_9CLOT</name>
<evidence type="ECO:0000256" key="6">
    <source>
        <dbReference type="ARBA" id="ARBA00023136"/>
    </source>
</evidence>
<keyword evidence="5 7" id="KW-1133">Transmembrane helix</keyword>
<accession>A0ABS1T7Z9</accession>
<dbReference type="InterPro" id="IPR004638">
    <property type="entry name" value="EmrB-like"/>
</dbReference>
<evidence type="ECO:0000256" key="2">
    <source>
        <dbReference type="ARBA" id="ARBA00022448"/>
    </source>
</evidence>
<comment type="subcellular location">
    <subcellularLocation>
        <location evidence="1">Cell membrane</location>
        <topology evidence="1">Multi-pass membrane protein</topology>
    </subcellularLocation>
</comment>
<feature type="transmembrane region" description="Helical" evidence="7">
    <location>
        <begin position="81"/>
        <end position="100"/>
    </location>
</feature>
<feature type="transmembrane region" description="Helical" evidence="7">
    <location>
        <begin position="226"/>
        <end position="249"/>
    </location>
</feature>
<feature type="transmembrane region" description="Helical" evidence="7">
    <location>
        <begin position="396"/>
        <end position="420"/>
    </location>
</feature>
<evidence type="ECO:0000256" key="1">
    <source>
        <dbReference type="ARBA" id="ARBA00004651"/>
    </source>
</evidence>
<dbReference type="Gene3D" id="1.20.1720.10">
    <property type="entry name" value="Multidrug resistance protein D"/>
    <property type="match status" value="1"/>
</dbReference>
<evidence type="ECO:0000256" key="7">
    <source>
        <dbReference type="SAM" id="Phobius"/>
    </source>
</evidence>
<evidence type="ECO:0000259" key="8">
    <source>
        <dbReference type="PROSITE" id="PS50850"/>
    </source>
</evidence>
<dbReference type="InterPro" id="IPR036259">
    <property type="entry name" value="MFS_trans_sf"/>
</dbReference>
<gene>
    <name evidence="9" type="ORF">JK636_06450</name>
</gene>
<dbReference type="PRINTS" id="PR01036">
    <property type="entry name" value="TCRTETB"/>
</dbReference>
<dbReference type="PANTHER" id="PTHR42718">
    <property type="entry name" value="MAJOR FACILITATOR SUPERFAMILY MULTIDRUG TRANSPORTER MFSC"/>
    <property type="match status" value="1"/>
</dbReference>
<evidence type="ECO:0000256" key="5">
    <source>
        <dbReference type="ARBA" id="ARBA00022989"/>
    </source>
</evidence>
<protein>
    <submittedName>
        <fullName evidence="9">MFS transporter</fullName>
    </submittedName>
</protein>
<feature type="transmembrane region" description="Helical" evidence="7">
    <location>
        <begin position="270"/>
        <end position="289"/>
    </location>
</feature>
<feature type="transmembrane region" description="Helical" evidence="7">
    <location>
        <begin position="202"/>
        <end position="220"/>
    </location>
</feature>
<feature type="transmembrane region" description="Helical" evidence="7">
    <location>
        <begin position="358"/>
        <end position="375"/>
    </location>
</feature>
<sequence length="475" mass="51890">MIYAKEQQAQNRWLILAVVLIGPFMSTLDSSIVNVALPTIAKQLDVGMSAIQWVVTSYLIVISSMILTFGRIADLKGKKLVYQYGFLIFSIGSLFCGISKSVSTLIISRIIQAVGASMTMSCSQAIITSVFPENERGRALGLSGTTVALGTMIGPPLGGIMVGLFNWESIFLINVPIGIGAFLLGVKLLPKDTKTINESFDFLGAVFFSIAVVSLFWSMLSAEEFGWSNIYILSGFIVAAVCLIVFYFWEKRAKYPMLEFSLFHNKLFTISIICAFISFLTIFCTNIIHPFYLQNAIKTNAQVAGMLMMVYPITVALVAPLSGYLSDIIGSEILTLLGLVLTALGLLFLSFLNLNSSFISIILSMSVLGIGNGLFQSPNNSLVMSTAPKYKLGIAASINALIRNLGMVFGIAFSLTLLYNRMSAKIGYTVVSFVEGREDVFVYAMMFVYRTAAAICILGVLLTLFRLINRKEKTA</sequence>